<proteinExistence type="predicted"/>
<evidence type="ECO:0000313" key="4">
    <source>
        <dbReference type="EMBL" id="KAJ6238818.1"/>
    </source>
</evidence>
<feature type="transmembrane region" description="Helical" evidence="2">
    <location>
        <begin position="187"/>
        <end position="206"/>
    </location>
</feature>
<sequence length="433" mass="50360">MDLFFEDTKTQKLYATKKLYLDINVTSSSKDDRSSMFSTTKILTTDGEFTGFDNEMIDIFNIDVKLKNVETQFYRKRSRYSERVMFFGLVILTILFFIFALPLYFFTPIKDSDNCNLSKSNSGTDIMSAIYLLNFLIVIIMVFLIRKVKEDSFVKKELFLLTAIQFVWMVFWVILEYENIQEGLCLTAIIGTFLYSLIYMVVPIYYSSVKEKKKKTKQKDESESINDFQYFENILNSKENVKYWIEWSKLNYSIENISFYQFVRTYEKIKKGSKKKKRLSKNIMETFITESSPLQINISYKVRKKLSDNYKSNPIEINLFADAKKEIVDLMLRNSYPLFLESQFFFEMKLAEKKIDPNSFLNVGKEDDASSVDSKKNVGKDTIELEETSNQNENNESSSSSSISNKNPISNSDSDPNSNSNSDSNSDSDSDSD</sequence>
<dbReference type="EMBL" id="JAOAOG010000232">
    <property type="protein sequence ID" value="KAJ6238818.1"/>
    <property type="molecule type" value="Genomic_DNA"/>
</dbReference>
<comment type="caution">
    <text evidence="4">The sequence shown here is derived from an EMBL/GenBank/DDBJ whole genome shotgun (WGS) entry which is preliminary data.</text>
</comment>
<keyword evidence="2" id="KW-0812">Transmembrane</keyword>
<accession>A0ABQ8Y3Q6</accession>
<feature type="transmembrane region" description="Helical" evidence="2">
    <location>
        <begin position="158"/>
        <end position="175"/>
    </location>
</feature>
<evidence type="ECO:0000259" key="3">
    <source>
        <dbReference type="PROSITE" id="PS50132"/>
    </source>
</evidence>
<keyword evidence="2" id="KW-1133">Transmembrane helix</keyword>
<keyword evidence="5" id="KW-1185">Reference proteome</keyword>
<feature type="compositionally biased region" description="Low complexity" evidence="1">
    <location>
        <begin position="389"/>
        <end position="425"/>
    </location>
</feature>
<dbReference type="PANTHER" id="PTHR10845">
    <property type="entry name" value="REGULATOR OF G PROTEIN SIGNALING"/>
    <property type="match status" value="1"/>
</dbReference>
<dbReference type="PANTHER" id="PTHR10845:SF192">
    <property type="entry name" value="DOUBLE HIT, ISOFORM B"/>
    <property type="match status" value="1"/>
</dbReference>
<dbReference type="InterPro" id="IPR016137">
    <property type="entry name" value="RGS"/>
</dbReference>
<dbReference type="SMART" id="SM00315">
    <property type="entry name" value="RGS"/>
    <property type="match status" value="1"/>
</dbReference>
<feature type="transmembrane region" description="Helical" evidence="2">
    <location>
        <begin position="126"/>
        <end position="146"/>
    </location>
</feature>
<feature type="domain" description="RGS" evidence="3">
    <location>
        <begin position="230"/>
        <end position="345"/>
    </location>
</feature>
<evidence type="ECO:0000256" key="1">
    <source>
        <dbReference type="SAM" id="MobiDB-lite"/>
    </source>
</evidence>
<name>A0ABQ8Y3Q6_9EUKA</name>
<dbReference type="SUPFAM" id="SSF48097">
    <property type="entry name" value="Regulator of G-protein signaling, RGS"/>
    <property type="match status" value="1"/>
</dbReference>
<feature type="transmembrane region" description="Helical" evidence="2">
    <location>
        <begin position="84"/>
        <end position="106"/>
    </location>
</feature>
<dbReference type="InterPro" id="IPR036305">
    <property type="entry name" value="RGS_sf"/>
</dbReference>
<feature type="compositionally biased region" description="Basic and acidic residues" evidence="1">
    <location>
        <begin position="364"/>
        <end position="383"/>
    </location>
</feature>
<evidence type="ECO:0000313" key="5">
    <source>
        <dbReference type="Proteomes" id="UP001150062"/>
    </source>
</evidence>
<dbReference type="PRINTS" id="PR01301">
    <property type="entry name" value="RGSPROTEIN"/>
</dbReference>
<feature type="region of interest" description="Disordered" evidence="1">
    <location>
        <begin position="360"/>
        <end position="433"/>
    </location>
</feature>
<reference evidence="4" key="1">
    <citation type="submission" date="2022-08" db="EMBL/GenBank/DDBJ databases">
        <title>Novel sulfate-reducing endosymbionts in the free-living metamonad Anaeramoeba.</title>
        <authorList>
            <person name="Jerlstrom-Hultqvist J."/>
            <person name="Cepicka I."/>
            <person name="Gallot-Lavallee L."/>
            <person name="Salas-Leiva D."/>
            <person name="Curtis B.A."/>
            <person name="Zahonova K."/>
            <person name="Pipaliya S."/>
            <person name="Dacks J."/>
            <person name="Roger A.J."/>
        </authorList>
    </citation>
    <scope>NUCLEOTIDE SEQUENCE</scope>
    <source>
        <strain evidence="4">Schooner1</strain>
    </source>
</reference>
<dbReference type="Gene3D" id="1.10.167.10">
    <property type="entry name" value="Regulator of G-protein Signalling 4, domain 2"/>
    <property type="match status" value="1"/>
</dbReference>
<gene>
    <name evidence="4" type="ORF">M0813_26048</name>
</gene>
<protein>
    <submittedName>
        <fullName evidence="4">Double hit</fullName>
    </submittedName>
</protein>
<organism evidence="4 5">
    <name type="scientific">Anaeramoeba flamelloides</name>
    <dbReference type="NCBI Taxonomy" id="1746091"/>
    <lineage>
        <taxon>Eukaryota</taxon>
        <taxon>Metamonada</taxon>
        <taxon>Anaeramoebidae</taxon>
        <taxon>Anaeramoeba</taxon>
    </lineage>
</organism>
<dbReference type="Pfam" id="PF00615">
    <property type="entry name" value="RGS"/>
    <property type="match status" value="1"/>
</dbReference>
<dbReference type="InterPro" id="IPR044926">
    <property type="entry name" value="RGS_subdomain_2"/>
</dbReference>
<dbReference type="PROSITE" id="PS50132">
    <property type="entry name" value="RGS"/>
    <property type="match status" value="1"/>
</dbReference>
<evidence type="ECO:0000256" key="2">
    <source>
        <dbReference type="SAM" id="Phobius"/>
    </source>
</evidence>
<keyword evidence="2" id="KW-0472">Membrane</keyword>
<dbReference type="CDD" id="cd07440">
    <property type="entry name" value="RGS"/>
    <property type="match status" value="1"/>
</dbReference>
<dbReference type="Proteomes" id="UP001150062">
    <property type="component" value="Unassembled WGS sequence"/>
</dbReference>